<reference evidence="4" key="1">
    <citation type="journal article" date="2019" name="Int. J. Syst. Evol. Microbiol.">
        <title>The Global Catalogue of Microorganisms (GCM) 10K type strain sequencing project: providing services to taxonomists for standard genome sequencing and annotation.</title>
        <authorList>
            <consortium name="The Broad Institute Genomics Platform"/>
            <consortium name="The Broad Institute Genome Sequencing Center for Infectious Disease"/>
            <person name="Wu L."/>
            <person name="Ma J."/>
        </authorList>
    </citation>
    <scope>NUCLEOTIDE SEQUENCE [LARGE SCALE GENOMIC DNA]</scope>
    <source>
        <strain evidence="4">CCUG 54329</strain>
    </source>
</reference>
<proteinExistence type="predicted"/>
<dbReference type="Pfam" id="PF20109">
    <property type="entry name" value="Trans_reg_dom"/>
    <property type="match status" value="1"/>
</dbReference>
<evidence type="ECO:0000256" key="1">
    <source>
        <dbReference type="SAM" id="MobiDB-lite"/>
    </source>
</evidence>
<evidence type="ECO:0000313" key="3">
    <source>
        <dbReference type="EMBL" id="MFD1105403.1"/>
    </source>
</evidence>
<feature type="region of interest" description="Disordered" evidence="1">
    <location>
        <begin position="40"/>
        <end position="92"/>
    </location>
</feature>
<keyword evidence="4" id="KW-1185">Reference proteome</keyword>
<evidence type="ECO:0000313" key="4">
    <source>
        <dbReference type="Proteomes" id="UP001597203"/>
    </source>
</evidence>
<accession>A0ABW3P2S7</accession>
<feature type="domain" description="Transcriptional regulator-like" evidence="2">
    <location>
        <begin position="1"/>
        <end position="40"/>
    </location>
</feature>
<gene>
    <name evidence="3" type="ORF">ACFQ24_11055</name>
</gene>
<dbReference type="RefSeq" id="WP_380911236.1">
    <property type="nucleotide sequence ID" value="NZ_JBHTLS010000124.1"/>
</dbReference>
<dbReference type="InterPro" id="IPR045465">
    <property type="entry name" value="Trans_reg_dom"/>
</dbReference>
<protein>
    <submittedName>
        <fullName evidence="3">Transcriptional regulator domain-containing protein</fullName>
    </submittedName>
</protein>
<organism evidence="3 4">
    <name type="scientific">Sphingobium olei</name>
    <dbReference type="NCBI Taxonomy" id="420955"/>
    <lineage>
        <taxon>Bacteria</taxon>
        <taxon>Pseudomonadati</taxon>
        <taxon>Pseudomonadota</taxon>
        <taxon>Alphaproteobacteria</taxon>
        <taxon>Sphingomonadales</taxon>
        <taxon>Sphingomonadaceae</taxon>
        <taxon>Sphingobium</taxon>
    </lineage>
</organism>
<sequence length="92" mass="10630">MWEWLRRDPGYIAWYARASDATRGHAQTGIEPIQWGLHFRRGSGPRSARGPDHLACRSRPRHAARHRRAVRSGGPRQHPHRPSRAVARARDR</sequence>
<feature type="compositionally biased region" description="Basic residues" evidence="1">
    <location>
        <begin position="56"/>
        <end position="70"/>
    </location>
</feature>
<name>A0ABW3P2S7_9SPHN</name>
<comment type="caution">
    <text evidence="3">The sequence shown here is derived from an EMBL/GenBank/DDBJ whole genome shotgun (WGS) entry which is preliminary data.</text>
</comment>
<dbReference type="Proteomes" id="UP001597203">
    <property type="component" value="Unassembled WGS sequence"/>
</dbReference>
<evidence type="ECO:0000259" key="2">
    <source>
        <dbReference type="Pfam" id="PF20109"/>
    </source>
</evidence>
<dbReference type="EMBL" id="JBHTLS010000124">
    <property type="protein sequence ID" value="MFD1105403.1"/>
    <property type="molecule type" value="Genomic_DNA"/>
</dbReference>